<dbReference type="SUPFAM" id="SSF55729">
    <property type="entry name" value="Acyl-CoA N-acyltransferases (Nat)"/>
    <property type="match status" value="1"/>
</dbReference>
<name>A0A139N6K6_STRGN</name>
<evidence type="ECO:0000313" key="2">
    <source>
        <dbReference type="EMBL" id="KXT71679.1"/>
    </source>
</evidence>
<dbReference type="Proteomes" id="UP000070096">
    <property type="component" value="Unassembled WGS sequence"/>
</dbReference>
<protein>
    <submittedName>
        <fullName evidence="2">Acetyltransferase</fullName>
    </submittedName>
</protein>
<dbReference type="GO" id="GO:0016747">
    <property type="term" value="F:acyltransferase activity, transferring groups other than amino-acyl groups"/>
    <property type="evidence" value="ECO:0007669"/>
    <property type="project" value="InterPro"/>
</dbReference>
<gene>
    <name evidence="2" type="ORF">SGODD07_01103</name>
</gene>
<proteinExistence type="predicted"/>
<dbReference type="Gene3D" id="3.40.630.30">
    <property type="match status" value="1"/>
</dbReference>
<dbReference type="PANTHER" id="PTHR43415:SF3">
    <property type="entry name" value="GNAT-FAMILY ACETYLTRANSFERASE"/>
    <property type="match status" value="1"/>
</dbReference>
<dbReference type="InterPro" id="IPR016181">
    <property type="entry name" value="Acyl_CoA_acyltransferase"/>
</dbReference>
<dbReference type="PANTHER" id="PTHR43415">
    <property type="entry name" value="SPERMIDINE N(1)-ACETYLTRANSFERASE"/>
    <property type="match status" value="1"/>
</dbReference>
<dbReference type="AlphaFoldDB" id="A0A139N6K6"/>
<comment type="caution">
    <text evidence="2">The sequence shown here is derived from an EMBL/GenBank/DDBJ whole genome shotgun (WGS) entry which is preliminary data.</text>
</comment>
<organism evidence="2 3">
    <name type="scientific">Streptococcus gordonii</name>
    <dbReference type="NCBI Taxonomy" id="1302"/>
    <lineage>
        <taxon>Bacteria</taxon>
        <taxon>Bacillati</taxon>
        <taxon>Bacillota</taxon>
        <taxon>Bacilli</taxon>
        <taxon>Lactobacillales</taxon>
        <taxon>Streptococcaceae</taxon>
        <taxon>Streptococcus</taxon>
    </lineage>
</organism>
<dbReference type="InterPro" id="IPR000182">
    <property type="entry name" value="GNAT_dom"/>
</dbReference>
<dbReference type="PROSITE" id="PS51186">
    <property type="entry name" value="GNAT"/>
    <property type="match status" value="1"/>
</dbReference>
<dbReference type="PATRIC" id="fig|1302.21.peg.1234"/>
<dbReference type="EMBL" id="LQRC01000167">
    <property type="protein sequence ID" value="KXT71679.1"/>
    <property type="molecule type" value="Genomic_DNA"/>
</dbReference>
<keyword evidence="2" id="KW-0808">Transferase</keyword>
<sequence length="174" mass="19650">MPREYDLLLREAEASDAELLIDFLSQIGQESDYTTLDEEGVMMSVQQMAEFLDLQASLENRISILAFLDGNLAGLINITADHHARVCHIGDLFIAVRKSYWNQGLGRILMEEAIDWASQSGVIRKLALSVQVRNERAVHLYQSLGFEIEGLQKRGAYLDEGKFLDVYLMGKLID</sequence>
<reference evidence="2 3" key="1">
    <citation type="submission" date="2016-01" db="EMBL/GenBank/DDBJ databases">
        <title>Highly variable Streptococcus oralis are common among viridans streptococci isolated from primates.</title>
        <authorList>
            <person name="Denapaite D."/>
            <person name="Rieger M."/>
            <person name="Koendgen S."/>
            <person name="Brueckner R."/>
            <person name="Ochigava I."/>
            <person name="Kappeler P."/>
            <person name="Maetz-Rensing K."/>
            <person name="Leendertz F."/>
            <person name="Hakenbeck R."/>
        </authorList>
    </citation>
    <scope>NUCLEOTIDE SEQUENCE [LARGE SCALE GENOMIC DNA]</scope>
    <source>
        <strain evidence="2 3">DD07</strain>
    </source>
</reference>
<accession>A0A139N6K6</accession>
<evidence type="ECO:0000259" key="1">
    <source>
        <dbReference type="PROSITE" id="PS51186"/>
    </source>
</evidence>
<evidence type="ECO:0000313" key="3">
    <source>
        <dbReference type="Proteomes" id="UP000070096"/>
    </source>
</evidence>
<feature type="domain" description="N-acetyltransferase" evidence="1">
    <location>
        <begin position="7"/>
        <end position="174"/>
    </location>
</feature>
<dbReference type="CDD" id="cd04301">
    <property type="entry name" value="NAT_SF"/>
    <property type="match status" value="1"/>
</dbReference>
<dbReference type="Pfam" id="PF00583">
    <property type="entry name" value="Acetyltransf_1"/>
    <property type="match status" value="1"/>
</dbReference>